<feature type="domain" description="HTH gntR-type" evidence="4">
    <location>
        <begin position="7"/>
        <end position="74"/>
    </location>
</feature>
<dbReference type="Pfam" id="PF00392">
    <property type="entry name" value="GntR"/>
    <property type="match status" value="1"/>
</dbReference>
<keyword evidence="1" id="KW-0805">Transcription regulation</keyword>
<dbReference type="InterPro" id="IPR000524">
    <property type="entry name" value="Tscrpt_reg_HTH_GntR"/>
</dbReference>
<dbReference type="Gene3D" id="1.20.120.530">
    <property type="entry name" value="GntR ligand-binding domain-like"/>
    <property type="match status" value="1"/>
</dbReference>
<comment type="caution">
    <text evidence="5">The sequence shown here is derived from an EMBL/GenBank/DDBJ whole genome shotgun (WGS) entry which is preliminary data.</text>
</comment>
<dbReference type="Pfam" id="PF07729">
    <property type="entry name" value="FCD"/>
    <property type="match status" value="1"/>
</dbReference>
<organism evidence="5 6">
    <name type="scientific">Bogoriella caseilytica</name>
    <dbReference type="NCBI Taxonomy" id="56055"/>
    <lineage>
        <taxon>Bacteria</taxon>
        <taxon>Bacillati</taxon>
        <taxon>Actinomycetota</taxon>
        <taxon>Actinomycetes</taxon>
        <taxon>Micrococcales</taxon>
        <taxon>Bogoriellaceae</taxon>
        <taxon>Bogoriella</taxon>
    </lineage>
</organism>
<dbReference type="GO" id="GO:0003700">
    <property type="term" value="F:DNA-binding transcription factor activity"/>
    <property type="evidence" value="ECO:0007669"/>
    <property type="project" value="InterPro"/>
</dbReference>
<reference evidence="5 6" key="1">
    <citation type="submission" date="2018-11" db="EMBL/GenBank/DDBJ databases">
        <title>Sequencing the genomes of 1000 actinobacteria strains.</title>
        <authorList>
            <person name="Klenk H.-P."/>
        </authorList>
    </citation>
    <scope>NUCLEOTIDE SEQUENCE [LARGE SCALE GENOMIC DNA]</scope>
    <source>
        <strain evidence="5 6">DSM 11294</strain>
    </source>
</reference>
<protein>
    <submittedName>
        <fullName evidence="5">DNA-binding GntR family transcriptional regulator</fullName>
    </submittedName>
</protein>
<evidence type="ECO:0000259" key="4">
    <source>
        <dbReference type="PROSITE" id="PS50949"/>
    </source>
</evidence>
<dbReference type="InterPro" id="IPR036390">
    <property type="entry name" value="WH_DNA-bd_sf"/>
</dbReference>
<dbReference type="PROSITE" id="PS50949">
    <property type="entry name" value="HTH_GNTR"/>
    <property type="match status" value="1"/>
</dbReference>
<dbReference type="GO" id="GO:0003677">
    <property type="term" value="F:DNA binding"/>
    <property type="evidence" value="ECO:0007669"/>
    <property type="project" value="UniProtKB-KW"/>
</dbReference>
<keyword evidence="3" id="KW-0804">Transcription</keyword>
<evidence type="ECO:0000313" key="6">
    <source>
        <dbReference type="Proteomes" id="UP000280668"/>
    </source>
</evidence>
<dbReference type="Proteomes" id="UP000280668">
    <property type="component" value="Unassembled WGS sequence"/>
</dbReference>
<accession>A0A3N2BDX9</accession>
<dbReference type="PANTHER" id="PTHR43537">
    <property type="entry name" value="TRANSCRIPTIONAL REGULATOR, GNTR FAMILY"/>
    <property type="match status" value="1"/>
</dbReference>
<dbReference type="SMART" id="SM00895">
    <property type="entry name" value="FCD"/>
    <property type="match status" value="1"/>
</dbReference>
<dbReference type="SUPFAM" id="SSF48008">
    <property type="entry name" value="GntR ligand-binding domain-like"/>
    <property type="match status" value="1"/>
</dbReference>
<evidence type="ECO:0000313" key="5">
    <source>
        <dbReference type="EMBL" id="ROR73451.1"/>
    </source>
</evidence>
<dbReference type="SUPFAM" id="SSF46785">
    <property type="entry name" value="Winged helix' DNA-binding domain"/>
    <property type="match status" value="1"/>
</dbReference>
<proteinExistence type="predicted"/>
<dbReference type="PRINTS" id="PR00035">
    <property type="entry name" value="HTHGNTR"/>
</dbReference>
<keyword evidence="2 5" id="KW-0238">DNA-binding</keyword>
<dbReference type="CDD" id="cd07377">
    <property type="entry name" value="WHTH_GntR"/>
    <property type="match status" value="1"/>
</dbReference>
<dbReference type="PANTHER" id="PTHR43537:SF5">
    <property type="entry name" value="UXU OPERON TRANSCRIPTIONAL REGULATOR"/>
    <property type="match status" value="1"/>
</dbReference>
<dbReference type="EMBL" id="RKHK01000001">
    <property type="protein sequence ID" value="ROR73451.1"/>
    <property type="molecule type" value="Genomic_DNA"/>
</dbReference>
<sequence length="231" mass="25340">MPQSDSSPVAEQCYARLRDAILQGAYSPGERLTSVRLASDLGVSRTPIRAALQRLKADGLVDSDDNRAAWVRPLTVDEVEQAYEIAGALEGMLVKRLAAQISDADLRALDEAITQMESAATSGDQHAWVKGDETFHHLLSAQAGNPLLNSMLQRVETVINRVRFLSLNIRPEGAALSAQEHRRVYEALAAHDGQRARIAHENHLDRVRDENVAFLKASFGSFPTLPTPSRP</sequence>
<name>A0A3N2BDX9_9MICO</name>
<dbReference type="AlphaFoldDB" id="A0A3N2BDX9"/>
<dbReference type="SMART" id="SM00345">
    <property type="entry name" value="HTH_GNTR"/>
    <property type="match status" value="1"/>
</dbReference>
<dbReference type="InterPro" id="IPR008920">
    <property type="entry name" value="TF_FadR/GntR_C"/>
</dbReference>
<keyword evidence="6" id="KW-1185">Reference proteome</keyword>
<gene>
    <name evidence="5" type="ORF">EDD31_1832</name>
</gene>
<evidence type="ECO:0000256" key="1">
    <source>
        <dbReference type="ARBA" id="ARBA00023015"/>
    </source>
</evidence>
<dbReference type="InterPro" id="IPR036388">
    <property type="entry name" value="WH-like_DNA-bd_sf"/>
</dbReference>
<evidence type="ECO:0000256" key="3">
    <source>
        <dbReference type="ARBA" id="ARBA00023163"/>
    </source>
</evidence>
<dbReference type="InterPro" id="IPR011711">
    <property type="entry name" value="GntR_C"/>
</dbReference>
<evidence type="ECO:0000256" key="2">
    <source>
        <dbReference type="ARBA" id="ARBA00023125"/>
    </source>
</evidence>
<dbReference type="OrthoDB" id="7989071at2"/>
<dbReference type="Gene3D" id="1.10.10.10">
    <property type="entry name" value="Winged helix-like DNA-binding domain superfamily/Winged helix DNA-binding domain"/>
    <property type="match status" value="1"/>
</dbReference>